<proteinExistence type="predicted"/>
<dbReference type="SUPFAM" id="SSF81301">
    <property type="entry name" value="Nucleotidyltransferase"/>
    <property type="match status" value="1"/>
</dbReference>
<protein>
    <submittedName>
        <fullName evidence="1">GrpB family protein</fullName>
    </submittedName>
</protein>
<reference evidence="1 2" key="1">
    <citation type="submission" date="2024-02" db="EMBL/GenBank/DDBJ databases">
        <title>Full genome sequence of Nocardioides kribbensis.</title>
        <authorList>
            <person name="Poletto B.L."/>
            <person name="Silva G."/>
            <person name="Galante D."/>
            <person name="Campos K.R."/>
            <person name="Santos M.B.N."/>
            <person name="Sacchi C.T."/>
        </authorList>
    </citation>
    <scope>NUCLEOTIDE SEQUENCE [LARGE SCALE GENOMIC DNA]</scope>
    <source>
        <strain evidence="1 2">O4R</strain>
    </source>
</reference>
<dbReference type="Pfam" id="PF04229">
    <property type="entry name" value="GrpB"/>
    <property type="match status" value="1"/>
</dbReference>
<gene>
    <name evidence="1" type="ORF">V6R90_02815</name>
</gene>
<dbReference type="RefSeq" id="WP_349803729.1">
    <property type="nucleotide sequence ID" value="NZ_JBEGDP010000002.1"/>
</dbReference>
<dbReference type="Proteomes" id="UP001482520">
    <property type="component" value="Unassembled WGS sequence"/>
</dbReference>
<comment type="caution">
    <text evidence="1">The sequence shown here is derived from an EMBL/GenBank/DDBJ whole genome shotgun (WGS) entry which is preliminary data.</text>
</comment>
<dbReference type="PANTHER" id="PTHR34822:SF1">
    <property type="entry name" value="GRPB FAMILY PROTEIN"/>
    <property type="match status" value="1"/>
</dbReference>
<dbReference type="InterPro" id="IPR007344">
    <property type="entry name" value="GrpB/CoaE"/>
</dbReference>
<dbReference type="PANTHER" id="PTHR34822">
    <property type="entry name" value="GRPB DOMAIN PROTEIN (AFU_ORTHOLOGUE AFUA_1G01530)"/>
    <property type="match status" value="1"/>
</dbReference>
<sequence>MPTRAQIVSFVGDEAPPGASPWVAGRGPSPYVAVVEPDPSWPERSAQVAATVRGALGWRVLALEHVGSTAVAGLAAKPTLDLDLVLADPDAEDAYVPALEALGFVLTVRQPWWQGHRLLRLDPPALGESLGCHLHVFGPDSAEPWKHRLFRDWLRAHPDERELYAAAKRSAADAASAAGEHSMLYNARKQDVVRAIYARAFRAAGLSD</sequence>
<evidence type="ECO:0000313" key="1">
    <source>
        <dbReference type="EMBL" id="MEQ7846194.1"/>
    </source>
</evidence>
<dbReference type="InterPro" id="IPR043519">
    <property type="entry name" value="NT_sf"/>
</dbReference>
<evidence type="ECO:0000313" key="2">
    <source>
        <dbReference type="Proteomes" id="UP001482520"/>
    </source>
</evidence>
<keyword evidence="2" id="KW-1185">Reference proteome</keyword>
<organism evidence="1 2">
    <name type="scientific">Nocardioides kribbensis</name>
    <dbReference type="NCBI Taxonomy" id="305517"/>
    <lineage>
        <taxon>Bacteria</taxon>
        <taxon>Bacillati</taxon>
        <taxon>Actinomycetota</taxon>
        <taxon>Actinomycetes</taxon>
        <taxon>Propionibacteriales</taxon>
        <taxon>Nocardioidaceae</taxon>
        <taxon>Nocardioides</taxon>
    </lineage>
</organism>
<dbReference type="EMBL" id="JBEGDP010000002">
    <property type="protein sequence ID" value="MEQ7846194.1"/>
    <property type="molecule type" value="Genomic_DNA"/>
</dbReference>
<dbReference type="Gene3D" id="3.30.460.10">
    <property type="entry name" value="Beta Polymerase, domain 2"/>
    <property type="match status" value="1"/>
</dbReference>
<name>A0ABV1NUP2_9ACTN</name>
<accession>A0ABV1NUP2</accession>